<reference evidence="8 9" key="1">
    <citation type="submission" date="2021-08" db="EMBL/GenBank/DDBJ databases">
        <title>WGS of actinomycetes from Thailand.</title>
        <authorList>
            <person name="Thawai C."/>
        </authorList>
    </citation>
    <scope>NUCLEOTIDE SEQUENCE [LARGE SCALE GENOMIC DNA]</scope>
    <source>
        <strain evidence="8 9">PLK6-54</strain>
    </source>
</reference>
<feature type="region of interest" description="Disordered" evidence="5">
    <location>
        <begin position="21"/>
        <end position="43"/>
    </location>
</feature>
<keyword evidence="2 4" id="KW-0238">DNA-binding</keyword>
<dbReference type="InterPro" id="IPR044068">
    <property type="entry name" value="CB"/>
</dbReference>
<dbReference type="InterPro" id="IPR050090">
    <property type="entry name" value="Tyrosine_recombinase_XerCD"/>
</dbReference>
<dbReference type="InterPro" id="IPR002104">
    <property type="entry name" value="Integrase_catalytic"/>
</dbReference>
<evidence type="ECO:0000256" key="5">
    <source>
        <dbReference type="SAM" id="MobiDB-lite"/>
    </source>
</evidence>
<evidence type="ECO:0000259" key="7">
    <source>
        <dbReference type="PROSITE" id="PS51900"/>
    </source>
</evidence>
<dbReference type="RefSeq" id="WP_222966083.1">
    <property type="nucleotide sequence ID" value="NZ_JAINZZ010000036.1"/>
</dbReference>
<dbReference type="InterPro" id="IPR053876">
    <property type="entry name" value="Phage_int_M"/>
</dbReference>
<evidence type="ECO:0000256" key="3">
    <source>
        <dbReference type="ARBA" id="ARBA00023172"/>
    </source>
</evidence>
<feature type="domain" description="Tyr recombinase" evidence="6">
    <location>
        <begin position="167"/>
        <end position="357"/>
    </location>
</feature>
<dbReference type="InterPro" id="IPR013762">
    <property type="entry name" value="Integrase-like_cat_sf"/>
</dbReference>
<dbReference type="SUPFAM" id="SSF56349">
    <property type="entry name" value="DNA breaking-rejoining enzymes"/>
    <property type="match status" value="1"/>
</dbReference>
<feature type="compositionally biased region" description="Basic and acidic residues" evidence="5">
    <location>
        <begin position="25"/>
        <end position="43"/>
    </location>
</feature>
<dbReference type="CDD" id="cd01189">
    <property type="entry name" value="INT_ICEBs1_C_like"/>
    <property type="match status" value="1"/>
</dbReference>
<dbReference type="Pfam" id="PF00589">
    <property type="entry name" value="Phage_integrase"/>
    <property type="match status" value="1"/>
</dbReference>
<evidence type="ECO:0000256" key="2">
    <source>
        <dbReference type="ARBA" id="ARBA00023125"/>
    </source>
</evidence>
<dbReference type="Proteomes" id="UP000778578">
    <property type="component" value="Unassembled WGS sequence"/>
</dbReference>
<dbReference type="Gene3D" id="1.10.443.10">
    <property type="entry name" value="Intergrase catalytic core"/>
    <property type="match status" value="1"/>
</dbReference>
<dbReference type="Pfam" id="PF26003">
    <property type="entry name" value="Integrase_N_phage"/>
    <property type="match status" value="1"/>
</dbReference>
<evidence type="ECO:0000259" key="6">
    <source>
        <dbReference type="PROSITE" id="PS51898"/>
    </source>
</evidence>
<dbReference type="Gene3D" id="1.10.150.130">
    <property type="match status" value="1"/>
</dbReference>
<dbReference type="Pfam" id="PF22022">
    <property type="entry name" value="Phage_int_M"/>
    <property type="match status" value="1"/>
</dbReference>
<dbReference type="PROSITE" id="PS51900">
    <property type="entry name" value="CB"/>
    <property type="match status" value="1"/>
</dbReference>
<keyword evidence="9" id="KW-1185">Reference proteome</keyword>
<dbReference type="InterPro" id="IPR010998">
    <property type="entry name" value="Integrase_recombinase_N"/>
</dbReference>
<gene>
    <name evidence="8" type="ORF">K7862_24380</name>
</gene>
<dbReference type="InterPro" id="IPR058717">
    <property type="entry name" value="Phage_L5_Integrase_N"/>
</dbReference>
<name>A0ABS7QC59_9ACTN</name>
<proteinExistence type="inferred from homology"/>
<evidence type="ECO:0000313" key="8">
    <source>
        <dbReference type="EMBL" id="MBY8880748.1"/>
    </source>
</evidence>
<dbReference type="PANTHER" id="PTHR30349">
    <property type="entry name" value="PHAGE INTEGRASE-RELATED"/>
    <property type="match status" value="1"/>
</dbReference>
<evidence type="ECO:0000256" key="1">
    <source>
        <dbReference type="ARBA" id="ARBA00008857"/>
    </source>
</evidence>
<accession>A0ABS7QC59</accession>
<evidence type="ECO:0000256" key="4">
    <source>
        <dbReference type="PROSITE-ProRule" id="PRU01248"/>
    </source>
</evidence>
<evidence type="ECO:0000313" key="9">
    <source>
        <dbReference type="Proteomes" id="UP000778578"/>
    </source>
</evidence>
<protein>
    <submittedName>
        <fullName evidence="8">Site-specific integrase</fullName>
    </submittedName>
</protein>
<comment type="caution">
    <text evidence="8">The sequence shown here is derived from an EMBL/GenBank/DDBJ whole genome shotgun (WGS) entry which is preliminary data.</text>
</comment>
<dbReference type="PROSITE" id="PS51898">
    <property type="entry name" value="TYR_RECOMBINASE"/>
    <property type="match status" value="1"/>
</dbReference>
<feature type="domain" description="Core-binding (CB)" evidence="7">
    <location>
        <begin position="68"/>
        <end position="148"/>
    </location>
</feature>
<dbReference type="InterPro" id="IPR011010">
    <property type="entry name" value="DNA_brk_join_enz"/>
</dbReference>
<dbReference type="EMBL" id="JAINZZ010000036">
    <property type="protein sequence ID" value="MBY8880748.1"/>
    <property type="molecule type" value="Genomic_DNA"/>
</dbReference>
<keyword evidence="3" id="KW-0233">DNA recombination</keyword>
<comment type="similarity">
    <text evidence="1">Belongs to the 'phage' integrase family.</text>
</comment>
<dbReference type="PANTHER" id="PTHR30349:SF64">
    <property type="entry name" value="PROPHAGE INTEGRASE INTD-RELATED"/>
    <property type="match status" value="1"/>
</dbReference>
<organism evidence="8 9">
    <name type="scientific">Actinacidiphila acidipaludis</name>
    <dbReference type="NCBI Taxonomy" id="2873382"/>
    <lineage>
        <taxon>Bacteria</taxon>
        <taxon>Bacillati</taxon>
        <taxon>Actinomycetota</taxon>
        <taxon>Actinomycetes</taxon>
        <taxon>Kitasatosporales</taxon>
        <taxon>Streptomycetaceae</taxon>
        <taxon>Actinacidiphila</taxon>
    </lineage>
</organism>
<sequence length="382" mass="42394">MAGSKRRAFGRVRKLPSGRFQARYRGPDGIDRPAPHTFATKRDADNWLAERQTEVRQPDWRDPDAGRVPFEAYATAWIKERPLAASTAELYGILLRVHLAPTFGRMTIADITPAAVRSWRRDRLEAGTGAPTIAKAYALLRTIMTTAVADDLIRRNPCQIRNGGTVHTPERPTATIPEVFALAGAVRPRYRALVLLAAFCGLRWGELMGLRRQDIDTDRRVIRVRGAVSELNDGSRVYKAPKSEAGKRTVAVPESIMPAVTLHLELYAERGAQGRVFVGPKGATPRRNHFLGLWRKACTDVGIKGLHFHDLRHTGNTLASRTDASTRELMIRLGHGSSRAALIYQHGNQEREREIADGIDGMIVKALKRGSRRNGHVAGTED</sequence>